<keyword evidence="2" id="KW-1185">Reference proteome</keyword>
<accession>A0A8J2HB36</accession>
<evidence type="ECO:0000313" key="1">
    <source>
        <dbReference type="EMBL" id="CAG5092537.1"/>
    </source>
</evidence>
<comment type="caution">
    <text evidence="1">The sequence shown here is derived from an EMBL/GenBank/DDBJ whole genome shotgun (WGS) entry which is preliminary data.</text>
</comment>
<name>A0A8J2HB36_COTCN</name>
<dbReference type="EMBL" id="CAJNRD030001120">
    <property type="protein sequence ID" value="CAG5092537.1"/>
    <property type="molecule type" value="Genomic_DNA"/>
</dbReference>
<dbReference type="Proteomes" id="UP000786811">
    <property type="component" value="Unassembled WGS sequence"/>
</dbReference>
<dbReference type="AlphaFoldDB" id="A0A8J2HB36"/>
<proteinExistence type="predicted"/>
<sequence>MTLPKKSVIVDLKEIFKSNQNLYKSVPKIWPYRTAEGLSLSIDLNNDDKLSALHLHLDLNNVCSLLHTWMSIYLCQQRSSMFSQLWEGFWSVLYQ</sequence>
<organism evidence="1 2">
    <name type="scientific">Cotesia congregata</name>
    <name type="common">Parasitoid wasp</name>
    <name type="synonym">Apanteles congregatus</name>
    <dbReference type="NCBI Taxonomy" id="51543"/>
    <lineage>
        <taxon>Eukaryota</taxon>
        <taxon>Metazoa</taxon>
        <taxon>Ecdysozoa</taxon>
        <taxon>Arthropoda</taxon>
        <taxon>Hexapoda</taxon>
        <taxon>Insecta</taxon>
        <taxon>Pterygota</taxon>
        <taxon>Neoptera</taxon>
        <taxon>Endopterygota</taxon>
        <taxon>Hymenoptera</taxon>
        <taxon>Apocrita</taxon>
        <taxon>Ichneumonoidea</taxon>
        <taxon>Braconidae</taxon>
        <taxon>Microgastrinae</taxon>
        <taxon>Cotesia</taxon>
    </lineage>
</organism>
<protein>
    <submittedName>
        <fullName evidence="1">Uncharacterized protein</fullName>
    </submittedName>
</protein>
<gene>
    <name evidence="1" type="ORF">HICCMSTLAB_LOCUS6206</name>
</gene>
<reference evidence="1" key="1">
    <citation type="submission" date="2021-04" db="EMBL/GenBank/DDBJ databases">
        <authorList>
            <person name="Chebbi M.A.C M."/>
        </authorList>
    </citation>
    <scope>NUCLEOTIDE SEQUENCE</scope>
</reference>
<evidence type="ECO:0000313" key="2">
    <source>
        <dbReference type="Proteomes" id="UP000786811"/>
    </source>
</evidence>